<keyword evidence="3" id="KW-1185">Reference proteome</keyword>
<evidence type="ECO:0000313" key="2">
    <source>
        <dbReference type="EMBL" id="KAK8733038.1"/>
    </source>
</evidence>
<dbReference type="AlphaFoldDB" id="A0AAW0WZK2"/>
<evidence type="ECO:0000313" key="3">
    <source>
        <dbReference type="Proteomes" id="UP001445076"/>
    </source>
</evidence>
<proteinExistence type="predicted"/>
<protein>
    <submittedName>
        <fullName evidence="2">Uncharacterized protein</fullName>
    </submittedName>
</protein>
<keyword evidence="1" id="KW-0472">Membrane</keyword>
<keyword evidence="1" id="KW-1133">Transmembrane helix</keyword>
<evidence type="ECO:0000256" key="1">
    <source>
        <dbReference type="SAM" id="Phobius"/>
    </source>
</evidence>
<dbReference type="Proteomes" id="UP001445076">
    <property type="component" value="Unassembled WGS sequence"/>
</dbReference>
<reference evidence="2 3" key="1">
    <citation type="journal article" date="2024" name="BMC Genomics">
        <title>Genome assembly of redclaw crayfish (Cherax quadricarinatus) provides insights into its immune adaptation and hypoxia tolerance.</title>
        <authorList>
            <person name="Liu Z."/>
            <person name="Zheng J."/>
            <person name="Li H."/>
            <person name="Fang K."/>
            <person name="Wang S."/>
            <person name="He J."/>
            <person name="Zhou D."/>
            <person name="Weng S."/>
            <person name="Chi M."/>
            <person name="Gu Z."/>
            <person name="He J."/>
            <person name="Li F."/>
            <person name="Wang M."/>
        </authorList>
    </citation>
    <scope>NUCLEOTIDE SEQUENCE [LARGE SCALE GENOMIC DNA]</scope>
    <source>
        <strain evidence="2">ZL_2023a</strain>
    </source>
</reference>
<accession>A0AAW0WZK2</accession>
<comment type="caution">
    <text evidence="2">The sequence shown here is derived from an EMBL/GenBank/DDBJ whole genome shotgun (WGS) entry which is preliminary data.</text>
</comment>
<keyword evidence="1" id="KW-0812">Transmembrane</keyword>
<feature type="transmembrane region" description="Helical" evidence="1">
    <location>
        <begin position="78"/>
        <end position="102"/>
    </location>
</feature>
<sequence>MVDHATLVIADSVIETMPTYLSLHDSATVEIIRTVILQKEALIIQNHRNTSITIDNIKIIYQEEAKRNSRQTGVTVSAASHCITVTVTVKFVIFLSNFFLLYSLSHE</sequence>
<gene>
    <name evidence="2" type="ORF">OTU49_006727</name>
</gene>
<dbReference type="EMBL" id="JARKIK010000055">
    <property type="protein sequence ID" value="KAK8733038.1"/>
    <property type="molecule type" value="Genomic_DNA"/>
</dbReference>
<name>A0AAW0WZK2_CHEQU</name>
<organism evidence="2 3">
    <name type="scientific">Cherax quadricarinatus</name>
    <name type="common">Australian red claw crayfish</name>
    <dbReference type="NCBI Taxonomy" id="27406"/>
    <lineage>
        <taxon>Eukaryota</taxon>
        <taxon>Metazoa</taxon>
        <taxon>Ecdysozoa</taxon>
        <taxon>Arthropoda</taxon>
        <taxon>Crustacea</taxon>
        <taxon>Multicrustacea</taxon>
        <taxon>Malacostraca</taxon>
        <taxon>Eumalacostraca</taxon>
        <taxon>Eucarida</taxon>
        <taxon>Decapoda</taxon>
        <taxon>Pleocyemata</taxon>
        <taxon>Astacidea</taxon>
        <taxon>Parastacoidea</taxon>
        <taxon>Parastacidae</taxon>
        <taxon>Cherax</taxon>
    </lineage>
</organism>